<organism evidence="3 4">
    <name type="scientific">Saccharopolyspora griseoalba</name>
    <dbReference type="NCBI Taxonomy" id="1431848"/>
    <lineage>
        <taxon>Bacteria</taxon>
        <taxon>Bacillati</taxon>
        <taxon>Actinomycetota</taxon>
        <taxon>Actinomycetes</taxon>
        <taxon>Pseudonocardiales</taxon>
        <taxon>Pseudonocardiaceae</taxon>
        <taxon>Saccharopolyspora</taxon>
    </lineage>
</organism>
<comment type="caution">
    <text evidence="3">The sequence shown here is derived from an EMBL/GenBank/DDBJ whole genome shotgun (WGS) entry which is preliminary data.</text>
</comment>
<proteinExistence type="predicted"/>
<dbReference type="Proteomes" id="UP001596504">
    <property type="component" value="Unassembled WGS sequence"/>
</dbReference>
<keyword evidence="2" id="KW-1133">Transmembrane helix</keyword>
<protein>
    <recommendedName>
        <fullName evidence="5">Secreted protein</fullName>
    </recommendedName>
</protein>
<feature type="transmembrane region" description="Helical" evidence="2">
    <location>
        <begin position="7"/>
        <end position="27"/>
    </location>
</feature>
<evidence type="ECO:0000256" key="2">
    <source>
        <dbReference type="SAM" id="Phobius"/>
    </source>
</evidence>
<accession>A0ABW2LT55</accession>
<feature type="region of interest" description="Disordered" evidence="1">
    <location>
        <begin position="30"/>
        <end position="50"/>
    </location>
</feature>
<evidence type="ECO:0000313" key="3">
    <source>
        <dbReference type="EMBL" id="MFC7344473.1"/>
    </source>
</evidence>
<keyword evidence="4" id="KW-1185">Reference proteome</keyword>
<dbReference type="EMBL" id="JBHTCJ010000016">
    <property type="protein sequence ID" value="MFC7344473.1"/>
    <property type="molecule type" value="Genomic_DNA"/>
</dbReference>
<evidence type="ECO:0000313" key="4">
    <source>
        <dbReference type="Proteomes" id="UP001596504"/>
    </source>
</evidence>
<evidence type="ECO:0000256" key="1">
    <source>
        <dbReference type="SAM" id="MobiDB-lite"/>
    </source>
</evidence>
<sequence>MQSSSRTFVSVVGTVSMVVMTIVLAAVSPDHEDQQVEPASIEQPIAVSER</sequence>
<name>A0ABW2LT55_9PSEU</name>
<keyword evidence="2" id="KW-0812">Transmembrane</keyword>
<reference evidence="4" key="1">
    <citation type="journal article" date="2019" name="Int. J. Syst. Evol. Microbiol.">
        <title>The Global Catalogue of Microorganisms (GCM) 10K type strain sequencing project: providing services to taxonomists for standard genome sequencing and annotation.</title>
        <authorList>
            <consortium name="The Broad Institute Genomics Platform"/>
            <consortium name="The Broad Institute Genome Sequencing Center for Infectious Disease"/>
            <person name="Wu L."/>
            <person name="Ma J."/>
        </authorList>
    </citation>
    <scope>NUCLEOTIDE SEQUENCE [LARGE SCALE GENOMIC DNA]</scope>
    <source>
        <strain evidence="4">WLHS5</strain>
    </source>
</reference>
<evidence type="ECO:0008006" key="5">
    <source>
        <dbReference type="Google" id="ProtNLM"/>
    </source>
</evidence>
<keyword evidence="2" id="KW-0472">Membrane</keyword>
<gene>
    <name evidence="3" type="ORF">ACFQRI_23965</name>
</gene>
<dbReference type="RefSeq" id="WP_380672284.1">
    <property type="nucleotide sequence ID" value="NZ_JBHTCJ010000016.1"/>
</dbReference>